<name>A0ABY5MKA3_9HYPH</name>
<comment type="caution">
    <text evidence="6">Lacks conserved residue(s) required for the propagation of feature annotation.</text>
</comment>
<protein>
    <recommendedName>
        <fullName evidence="6">Ribosomal RNA small subunit methyltransferase G</fullName>
        <ecNumber evidence="6">2.1.1.170</ecNumber>
    </recommendedName>
    <alternativeName>
        <fullName evidence="6">16S rRNA 7-methylguanosine methyltransferase</fullName>
        <shortName evidence="6">16S rRNA m7G methyltransferase</shortName>
    </alternativeName>
</protein>
<evidence type="ECO:0000313" key="8">
    <source>
        <dbReference type="Proteomes" id="UP001342418"/>
    </source>
</evidence>
<organism evidence="7 8">
    <name type="scientific">Nitratireductor thuwali</name>
    <dbReference type="NCBI Taxonomy" id="2267699"/>
    <lineage>
        <taxon>Bacteria</taxon>
        <taxon>Pseudomonadati</taxon>
        <taxon>Pseudomonadota</taxon>
        <taxon>Alphaproteobacteria</taxon>
        <taxon>Hyphomicrobiales</taxon>
        <taxon>Phyllobacteriaceae</taxon>
        <taxon>Nitratireductor</taxon>
    </lineage>
</organism>
<feature type="binding site" evidence="6">
    <location>
        <begin position="127"/>
        <end position="128"/>
    </location>
    <ligand>
        <name>S-adenosyl-L-methionine</name>
        <dbReference type="ChEBI" id="CHEBI:59789"/>
    </ligand>
</feature>
<feature type="binding site" evidence="6">
    <location>
        <position position="79"/>
    </location>
    <ligand>
        <name>S-adenosyl-L-methionine</name>
        <dbReference type="ChEBI" id="CHEBI:59789"/>
    </ligand>
</feature>
<keyword evidence="5 6" id="KW-0949">S-adenosyl-L-methionine</keyword>
<gene>
    <name evidence="6 7" type="primary">rsmG</name>
    <name evidence="7" type="ORF">NTH_02041</name>
</gene>
<keyword evidence="3 6" id="KW-0489">Methyltransferase</keyword>
<dbReference type="GO" id="GO:0008168">
    <property type="term" value="F:methyltransferase activity"/>
    <property type="evidence" value="ECO:0007669"/>
    <property type="project" value="UniProtKB-KW"/>
</dbReference>
<sequence>MTTDRFESLRAAAGPVSRETFMGLESFESTFRRWAPHINLAAPSTLPALWERHILDSAQLWRLAPKALHWLDLGSGGGFPGAVIAVLARERPSAHVDLVESNRKKASFLQTTLAGLQCPAKVHARRIEMCHAALGVPDVVTARALAPLGTLLTLAEPWISGGARALFHKGRDYRLEVAESGAAWKYDLVEHCDLIAGEGVILEISNLQRR</sequence>
<keyword evidence="2 6" id="KW-0698">rRNA processing</keyword>
<dbReference type="GO" id="GO:0032259">
    <property type="term" value="P:methylation"/>
    <property type="evidence" value="ECO:0007669"/>
    <property type="project" value="UniProtKB-KW"/>
</dbReference>
<dbReference type="Gene3D" id="3.40.50.150">
    <property type="entry name" value="Vaccinia Virus protein VP39"/>
    <property type="match status" value="1"/>
</dbReference>
<evidence type="ECO:0000256" key="3">
    <source>
        <dbReference type="ARBA" id="ARBA00022603"/>
    </source>
</evidence>
<dbReference type="PIRSF" id="PIRSF003078">
    <property type="entry name" value="GidB"/>
    <property type="match status" value="1"/>
</dbReference>
<dbReference type="SUPFAM" id="SSF53335">
    <property type="entry name" value="S-adenosyl-L-methionine-dependent methyltransferases"/>
    <property type="match status" value="1"/>
</dbReference>
<accession>A0ABY5MKA3</accession>
<evidence type="ECO:0000256" key="4">
    <source>
        <dbReference type="ARBA" id="ARBA00022679"/>
    </source>
</evidence>
<evidence type="ECO:0000313" key="7">
    <source>
        <dbReference type="EMBL" id="UUP17571.1"/>
    </source>
</evidence>
<keyword evidence="4 6" id="KW-0808">Transferase</keyword>
<comment type="similarity">
    <text evidence="6">Belongs to the methyltransferase superfamily. RNA methyltransferase RsmG family.</text>
</comment>
<dbReference type="EC" id="2.1.1.170" evidence="6"/>
<evidence type="ECO:0000256" key="1">
    <source>
        <dbReference type="ARBA" id="ARBA00022490"/>
    </source>
</evidence>
<feature type="binding site" evidence="6">
    <location>
        <position position="74"/>
    </location>
    <ligand>
        <name>S-adenosyl-L-methionine</name>
        <dbReference type="ChEBI" id="CHEBI:59789"/>
    </ligand>
</feature>
<dbReference type="EMBL" id="CP030941">
    <property type="protein sequence ID" value="UUP17571.1"/>
    <property type="molecule type" value="Genomic_DNA"/>
</dbReference>
<evidence type="ECO:0000256" key="6">
    <source>
        <dbReference type="HAMAP-Rule" id="MF_00074"/>
    </source>
</evidence>
<dbReference type="NCBIfam" id="TIGR00138">
    <property type="entry name" value="rsmG_gidB"/>
    <property type="match status" value="1"/>
</dbReference>
<keyword evidence="1 6" id="KW-0963">Cytoplasm</keyword>
<dbReference type="InterPro" id="IPR029063">
    <property type="entry name" value="SAM-dependent_MTases_sf"/>
</dbReference>
<dbReference type="Proteomes" id="UP001342418">
    <property type="component" value="Chromosome"/>
</dbReference>
<feature type="binding site" evidence="6">
    <location>
        <position position="143"/>
    </location>
    <ligand>
        <name>S-adenosyl-L-methionine</name>
        <dbReference type="ChEBI" id="CHEBI:59789"/>
    </ligand>
</feature>
<proteinExistence type="inferred from homology"/>
<comment type="catalytic activity">
    <reaction evidence="6">
        <text>guanosine(527) in 16S rRNA + S-adenosyl-L-methionine = N(7)-methylguanosine(527) in 16S rRNA + S-adenosyl-L-homocysteine</text>
        <dbReference type="Rhea" id="RHEA:42732"/>
        <dbReference type="Rhea" id="RHEA-COMP:10209"/>
        <dbReference type="Rhea" id="RHEA-COMP:10210"/>
        <dbReference type="ChEBI" id="CHEBI:57856"/>
        <dbReference type="ChEBI" id="CHEBI:59789"/>
        <dbReference type="ChEBI" id="CHEBI:74269"/>
        <dbReference type="ChEBI" id="CHEBI:74480"/>
        <dbReference type="EC" id="2.1.1.170"/>
    </reaction>
</comment>
<dbReference type="InterPro" id="IPR003682">
    <property type="entry name" value="rRNA_ssu_MeTfrase_G"/>
</dbReference>
<evidence type="ECO:0000256" key="5">
    <source>
        <dbReference type="ARBA" id="ARBA00022691"/>
    </source>
</evidence>
<dbReference type="PANTHER" id="PTHR31760">
    <property type="entry name" value="S-ADENOSYL-L-METHIONINE-DEPENDENT METHYLTRANSFERASES SUPERFAMILY PROTEIN"/>
    <property type="match status" value="1"/>
</dbReference>
<comment type="function">
    <text evidence="6">Specifically methylates the N7 position of guanine in position 527 of 16S rRNA.</text>
</comment>
<dbReference type="HAMAP" id="MF_00074">
    <property type="entry name" value="16SrRNA_methyltr_G"/>
    <property type="match status" value="1"/>
</dbReference>
<comment type="subcellular location">
    <subcellularLocation>
        <location evidence="6">Cytoplasm</location>
    </subcellularLocation>
</comment>
<dbReference type="Pfam" id="PF02527">
    <property type="entry name" value="GidB"/>
    <property type="match status" value="1"/>
</dbReference>
<dbReference type="RefSeq" id="WP_422392375.1">
    <property type="nucleotide sequence ID" value="NZ_CP030941.1"/>
</dbReference>
<keyword evidence="8" id="KW-1185">Reference proteome</keyword>
<reference evidence="7 8" key="1">
    <citation type="submission" date="2018-07" db="EMBL/GenBank/DDBJ databases">
        <title>Genome sequence of Nitratireductor thuwali#1536.</title>
        <authorList>
            <person name="Michoud G."/>
            <person name="Merlino G."/>
            <person name="Sefrji F.O."/>
            <person name="Daffonchio D."/>
        </authorList>
    </citation>
    <scope>NUCLEOTIDE SEQUENCE [LARGE SCALE GENOMIC DNA]</scope>
    <source>
        <strain evidence="8">Nit1536</strain>
    </source>
</reference>
<evidence type="ECO:0000256" key="2">
    <source>
        <dbReference type="ARBA" id="ARBA00022552"/>
    </source>
</evidence>
<dbReference type="PANTHER" id="PTHR31760:SF0">
    <property type="entry name" value="S-ADENOSYL-L-METHIONINE-DEPENDENT METHYLTRANSFERASES SUPERFAMILY PROTEIN"/>
    <property type="match status" value="1"/>
</dbReference>